<proteinExistence type="inferred from homology"/>
<gene>
    <name evidence="3" type="ORF">JOC48_000463</name>
</gene>
<sequence>MMRIDAHQHYWKISRNDYGWITPEIPKLYRDYYEKDLVAHLKRNGIDKTIVVQAAPTVEETEFILSLSDDSETIAGVVGWIDIEDPEYKKQLEQFQNHPKFVGVRVMIQDMPDATKVLEENYLDAFSYFSEMDLPVDLLVTSDQLPVLLELLKRVPIRGVIDHIAKPDIARGTLEPWRNQMVEIAKYPNIYCKLSGMVTEADHKNWKKEDFIAYVNHIVHVFGIQRVMFGSDWPVCLLAASYEDVYKLLTDTLPETISKEEKECVFGRNALEFYKIKD</sequence>
<accession>A0ABS2MWA7</accession>
<dbReference type="InterPro" id="IPR032466">
    <property type="entry name" value="Metal_Hydrolase"/>
</dbReference>
<dbReference type="PANTHER" id="PTHR43569">
    <property type="entry name" value="AMIDOHYDROLASE"/>
    <property type="match status" value="1"/>
</dbReference>
<evidence type="ECO:0000259" key="2">
    <source>
        <dbReference type="Pfam" id="PF04909"/>
    </source>
</evidence>
<dbReference type="EMBL" id="JAFBDR010000002">
    <property type="protein sequence ID" value="MBM7569985.1"/>
    <property type="molecule type" value="Genomic_DNA"/>
</dbReference>
<evidence type="ECO:0000256" key="1">
    <source>
        <dbReference type="ARBA" id="ARBA00038310"/>
    </source>
</evidence>
<keyword evidence="3" id="KW-0378">Hydrolase</keyword>
<dbReference type="Gene3D" id="3.20.20.140">
    <property type="entry name" value="Metal-dependent hydrolases"/>
    <property type="match status" value="1"/>
</dbReference>
<dbReference type="PANTHER" id="PTHR43569:SF2">
    <property type="entry name" value="AMIDOHYDROLASE-RELATED DOMAIN-CONTAINING PROTEIN"/>
    <property type="match status" value="1"/>
</dbReference>
<dbReference type="InterPro" id="IPR052350">
    <property type="entry name" value="Metallo-dep_Lactonases"/>
</dbReference>
<dbReference type="EC" id="3.1.1.-" evidence="3"/>
<keyword evidence="4" id="KW-1185">Reference proteome</keyword>
<feature type="domain" description="Amidohydrolase-related" evidence="2">
    <location>
        <begin position="4"/>
        <end position="275"/>
    </location>
</feature>
<reference evidence="3 4" key="1">
    <citation type="submission" date="2021-01" db="EMBL/GenBank/DDBJ databases">
        <title>Genomic Encyclopedia of Type Strains, Phase IV (KMG-IV): sequencing the most valuable type-strain genomes for metagenomic binning, comparative biology and taxonomic classification.</title>
        <authorList>
            <person name="Goeker M."/>
        </authorList>
    </citation>
    <scope>NUCLEOTIDE SEQUENCE [LARGE SCALE GENOMIC DNA]</scope>
    <source>
        <strain evidence="3 4">DSM 23711</strain>
    </source>
</reference>
<dbReference type="GO" id="GO:0016787">
    <property type="term" value="F:hydrolase activity"/>
    <property type="evidence" value="ECO:0007669"/>
    <property type="project" value="UniProtKB-KW"/>
</dbReference>
<dbReference type="InterPro" id="IPR006680">
    <property type="entry name" value="Amidohydro-rel"/>
</dbReference>
<dbReference type="Pfam" id="PF04909">
    <property type="entry name" value="Amidohydro_2"/>
    <property type="match status" value="1"/>
</dbReference>
<evidence type="ECO:0000313" key="4">
    <source>
        <dbReference type="Proteomes" id="UP001296943"/>
    </source>
</evidence>
<comment type="similarity">
    <text evidence="1">Belongs to the metallo-dependent hydrolases superfamily.</text>
</comment>
<evidence type="ECO:0000313" key="3">
    <source>
        <dbReference type="EMBL" id="MBM7569985.1"/>
    </source>
</evidence>
<dbReference type="Proteomes" id="UP001296943">
    <property type="component" value="Unassembled WGS sequence"/>
</dbReference>
<protein>
    <submittedName>
        <fullName evidence="3">L-fuconolactonase</fullName>
        <ecNumber evidence="3">3.1.1.-</ecNumber>
    </submittedName>
</protein>
<organism evidence="3 4">
    <name type="scientific">Aquibacillus albus</name>
    <dbReference type="NCBI Taxonomy" id="1168171"/>
    <lineage>
        <taxon>Bacteria</taxon>
        <taxon>Bacillati</taxon>
        <taxon>Bacillota</taxon>
        <taxon>Bacilli</taxon>
        <taxon>Bacillales</taxon>
        <taxon>Bacillaceae</taxon>
        <taxon>Aquibacillus</taxon>
    </lineage>
</organism>
<name>A0ABS2MWA7_9BACI</name>
<dbReference type="SUPFAM" id="SSF51556">
    <property type="entry name" value="Metallo-dependent hydrolases"/>
    <property type="match status" value="1"/>
</dbReference>
<comment type="caution">
    <text evidence="3">The sequence shown here is derived from an EMBL/GenBank/DDBJ whole genome shotgun (WGS) entry which is preliminary data.</text>
</comment>